<dbReference type="GO" id="GO:0004497">
    <property type="term" value="F:monooxygenase activity"/>
    <property type="evidence" value="ECO:0007669"/>
    <property type="project" value="UniProtKB-KW"/>
</dbReference>
<keyword evidence="1" id="KW-0812">Transmembrane</keyword>
<dbReference type="Proteomes" id="UP000193827">
    <property type="component" value="Unassembled WGS sequence"/>
</dbReference>
<feature type="transmembrane region" description="Helical" evidence="1">
    <location>
        <begin position="150"/>
        <end position="169"/>
    </location>
</feature>
<dbReference type="Pfam" id="PF05145">
    <property type="entry name" value="AbrB"/>
    <property type="match status" value="1"/>
</dbReference>
<protein>
    <submittedName>
        <fullName evidence="2">Putative ammonia monooxygenase</fullName>
    </submittedName>
</protein>
<gene>
    <name evidence="2" type="ORF">PEL8287_00471</name>
</gene>
<feature type="transmembrane region" description="Helical" evidence="1">
    <location>
        <begin position="87"/>
        <end position="108"/>
    </location>
</feature>
<dbReference type="PANTHER" id="PTHR38457">
    <property type="entry name" value="REGULATOR ABRB-RELATED"/>
    <property type="match status" value="1"/>
</dbReference>
<dbReference type="InterPro" id="IPR007820">
    <property type="entry name" value="AbrB_fam"/>
</dbReference>
<dbReference type="NCBIfam" id="TIGR03082">
    <property type="entry name" value="Gneg_AbrB_dup"/>
    <property type="match status" value="1"/>
</dbReference>
<feature type="transmembrane region" description="Helical" evidence="1">
    <location>
        <begin position="268"/>
        <end position="291"/>
    </location>
</feature>
<keyword evidence="1" id="KW-0472">Membrane</keyword>
<feature type="transmembrane region" description="Helical" evidence="1">
    <location>
        <begin position="237"/>
        <end position="256"/>
    </location>
</feature>
<feature type="transmembrane region" description="Helical" evidence="1">
    <location>
        <begin position="189"/>
        <end position="207"/>
    </location>
</feature>
<evidence type="ECO:0000313" key="2">
    <source>
        <dbReference type="EMBL" id="SLN12994.1"/>
    </source>
</evidence>
<dbReference type="PANTHER" id="PTHR38457:SF1">
    <property type="entry name" value="REGULATOR ABRB-RELATED"/>
    <property type="match status" value="1"/>
</dbReference>
<dbReference type="GO" id="GO:0016020">
    <property type="term" value="C:membrane"/>
    <property type="evidence" value="ECO:0007669"/>
    <property type="project" value="InterPro"/>
</dbReference>
<dbReference type="GO" id="GO:0010468">
    <property type="term" value="P:regulation of gene expression"/>
    <property type="evidence" value="ECO:0007669"/>
    <property type="project" value="InterPro"/>
</dbReference>
<organism evidence="2 3">
    <name type="scientific">Roseovarius litorisediminis</name>
    <dbReference type="NCBI Taxonomy" id="1312363"/>
    <lineage>
        <taxon>Bacteria</taxon>
        <taxon>Pseudomonadati</taxon>
        <taxon>Pseudomonadota</taxon>
        <taxon>Alphaproteobacteria</taxon>
        <taxon>Rhodobacterales</taxon>
        <taxon>Roseobacteraceae</taxon>
        <taxon>Roseovarius</taxon>
    </lineage>
</organism>
<keyword evidence="3" id="KW-1185">Reference proteome</keyword>
<dbReference type="RefSeq" id="WP_085890731.1">
    <property type="nucleotide sequence ID" value="NZ_FWFL01000001.1"/>
</dbReference>
<evidence type="ECO:0000313" key="3">
    <source>
        <dbReference type="Proteomes" id="UP000193827"/>
    </source>
</evidence>
<name>A0A1Y5REF7_9RHOB</name>
<sequence length="350" mass="36365">MSRAATTLILIAVAALAGIAAHWIGLPLPYLLGPLSVTALIATGLPTTLPAGYAFPNWLRMIFIAIIGLMIGARVTPELFVNAERLVASLLALIAFVGIALAWNYVIFRHLGGYDRATAFYSSTPGGLYESLAMGEDAGADMPRLILQQFLRVIVVVTVLPIALSLWLGAPVGSAGGMTLARASVPLEALPVILVAGAIGIVAGKVLRLPAGQLTGPMAVAAALSLTSLMPLDIPQWLVNVAQIIVGTALGMRFIGLSRALILRGLGLSLASVGGMLIVAVAFAALLAPVTGEHFDVMLISFAPGGVTEMALVALSLHANPAFVTLHHIVRILITVIGLALSARHLRRTL</sequence>
<dbReference type="EMBL" id="FWFL01000001">
    <property type="protein sequence ID" value="SLN12994.1"/>
    <property type="molecule type" value="Genomic_DNA"/>
</dbReference>
<feature type="transmembrane region" description="Helical" evidence="1">
    <location>
        <begin position="329"/>
        <end position="346"/>
    </location>
</feature>
<reference evidence="2 3" key="1">
    <citation type="submission" date="2017-03" db="EMBL/GenBank/DDBJ databases">
        <authorList>
            <person name="Afonso C.L."/>
            <person name="Miller P.J."/>
            <person name="Scott M.A."/>
            <person name="Spackman E."/>
            <person name="Goraichik I."/>
            <person name="Dimitrov K.M."/>
            <person name="Suarez D.L."/>
            <person name="Swayne D.E."/>
        </authorList>
    </citation>
    <scope>NUCLEOTIDE SEQUENCE [LARGE SCALE GENOMIC DNA]</scope>
    <source>
        <strain evidence="2 3">CECT 8287</strain>
    </source>
</reference>
<dbReference type="AlphaFoldDB" id="A0A1Y5REF7"/>
<evidence type="ECO:0000256" key="1">
    <source>
        <dbReference type="SAM" id="Phobius"/>
    </source>
</evidence>
<keyword evidence="2" id="KW-0503">Monooxygenase</keyword>
<feature type="transmembrane region" description="Helical" evidence="1">
    <location>
        <begin position="214"/>
        <end position="231"/>
    </location>
</feature>
<feature type="transmembrane region" description="Helical" evidence="1">
    <location>
        <begin position="31"/>
        <end position="51"/>
    </location>
</feature>
<proteinExistence type="predicted"/>
<dbReference type="PIRSF" id="PIRSF038991">
    <property type="entry name" value="Protein_AbrB"/>
    <property type="match status" value="1"/>
</dbReference>
<keyword evidence="1" id="KW-1133">Transmembrane helix</keyword>
<keyword evidence="2" id="KW-0560">Oxidoreductase</keyword>
<dbReference type="OrthoDB" id="7157734at2"/>
<feature type="transmembrane region" description="Helical" evidence="1">
    <location>
        <begin position="58"/>
        <end position="75"/>
    </location>
</feature>
<dbReference type="InterPro" id="IPR017516">
    <property type="entry name" value="AbrB_dup"/>
</dbReference>
<accession>A0A1Y5REF7</accession>